<dbReference type="Gene3D" id="1.50.10.10">
    <property type="match status" value="1"/>
</dbReference>
<dbReference type="EMBL" id="AZFV01000031">
    <property type="protein sequence ID" value="KRM14790.1"/>
    <property type="molecule type" value="Genomic_DNA"/>
</dbReference>
<sequence length="825" mass="92520">MDTAQFQYSIDFANQYGSDYSSQIIWGHVAGLPNEDEKVFPKYINVGEYYSPEYSGIIAGTWTEISNPENYEVEIYILSDTYYLKDSCNLEANGTWKSNKEIPQGFKVIKLIDKTKSDDDPNRFVEYPYSYFVNFKMRLYSLTDAEYLTDEMPIFDVGNKNFIFYTNKVTKGLKVGKVIQRVWRAGSFSYDVVGVAGAQTNIKNGRLPSSYLIPSDDPSFDKDGTSAKGKYGYMLNSRSWIYDLGLALLTFTTSGEYDLCKEILNRMSAEQNSNGSFNFSYDNYIGPLFEGYVRTGAVAWLIWGMSYYTIKTRDETYLNVIKKAGDWLLGQKVTDEEDPRYGFFKGGYGSYNDNYDYVKGDIEWCSTEHQVSSLQALNGLYKLTGDVKYKNAAERLHYNIIRVLYDYNENRFYQGIHEDGVDKSWALDCVTWAGLSTLSDDSFGVFSSELIKTALSNYKVDNAKLVTSEVTNRFNKDYSSEQTFSGFKPYSDLGGGYTGSPDIVWSEGTLGFVLLCMRSGENDLADKYLSEMEKLQSVNNDSGGVLYSTATYGELPWEFHVWECVTSTSWLYLLKNNPDVLFPKMSYSTYGNDPQLLNRAEQIISKIPLTSGLKASLDWKDNGVSGNVGPFYVHVSAEESSSVTADKYYDFDINNGSIDLSKIEDSVGEIIKETGKGSMSDFVGLFNGIAAKVEKGNLFVGIAPGIPETGDKCGIRVITLANYDKTVKQDGVVAKAKSSIKVIYEVYITNKNNLVMATDKYQEYTDNLKMMKVDTGLLIAKISNVMVSFSGIVLTPVSNYDIGLGIIKDVLIGVIVFLAWVAIAF</sequence>
<organism evidence="2 3">
    <name type="scientific">Companilactobacillus nantensis DSM 16982</name>
    <dbReference type="NCBI Taxonomy" id="1423774"/>
    <lineage>
        <taxon>Bacteria</taxon>
        <taxon>Bacillati</taxon>
        <taxon>Bacillota</taxon>
        <taxon>Bacilli</taxon>
        <taxon>Lactobacillales</taxon>
        <taxon>Lactobacillaceae</taxon>
        <taxon>Companilactobacillus</taxon>
    </lineage>
</organism>
<dbReference type="Proteomes" id="UP000051302">
    <property type="component" value="Unassembled WGS sequence"/>
</dbReference>
<feature type="transmembrane region" description="Helical" evidence="1">
    <location>
        <begin position="802"/>
        <end position="823"/>
    </location>
</feature>
<keyword evidence="1" id="KW-1133">Transmembrane helix</keyword>
<comment type="caution">
    <text evidence="2">The sequence shown here is derived from an EMBL/GenBank/DDBJ whole genome shotgun (WGS) entry which is preliminary data.</text>
</comment>
<feature type="transmembrane region" description="Helical" evidence="1">
    <location>
        <begin position="778"/>
        <end position="796"/>
    </location>
</feature>
<evidence type="ECO:0000256" key="1">
    <source>
        <dbReference type="SAM" id="Phobius"/>
    </source>
</evidence>
<dbReference type="SUPFAM" id="SSF48208">
    <property type="entry name" value="Six-hairpin glycosidases"/>
    <property type="match status" value="1"/>
</dbReference>
<keyword evidence="3" id="KW-1185">Reference proteome</keyword>
<dbReference type="PATRIC" id="fig|1423774.3.peg.1709"/>
<evidence type="ECO:0000313" key="2">
    <source>
        <dbReference type="EMBL" id="KRM14790.1"/>
    </source>
</evidence>
<gene>
    <name evidence="2" type="ORF">FD31_GL001649</name>
</gene>
<protein>
    <submittedName>
        <fullName evidence="2">Uncharacterized protein</fullName>
    </submittedName>
</protein>
<keyword evidence="1" id="KW-0812">Transmembrane</keyword>
<evidence type="ECO:0000313" key="3">
    <source>
        <dbReference type="Proteomes" id="UP000051302"/>
    </source>
</evidence>
<keyword evidence="1" id="KW-0472">Membrane</keyword>
<name>A0A0R1WIN8_9LACO</name>
<dbReference type="GO" id="GO:0005975">
    <property type="term" value="P:carbohydrate metabolic process"/>
    <property type="evidence" value="ECO:0007669"/>
    <property type="project" value="InterPro"/>
</dbReference>
<reference evidence="2 3" key="1">
    <citation type="journal article" date="2015" name="Genome Announc.">
        <title>Expanding the biotechnology potential of lactobacilli through comparative genomics of 213 strains and associated genera.</title>
        <authorList>
            <person name="Sun Z."/>
            <person name="Harris H.M."/>
            <person name="McCann A."/>
            <person name="Guo C."/>
            <person name="Argimon S."/>
            <person name="Zhang W."/>
            <person name="Yang X."/>
            <person name="Jeffery I.B."/>
            <person name="Cooney J.C."/>
            <person name="Kagawa T.F."/>
            <person name="Liu W."/>
            <person name="Song Y."/>
            <person name="Salvetti E."/>
            <person name="Wrobel A."/>
            <person name="Rasinkangas P."/>
            <person name="Parkhill J."/>
            <person name="Rea M.C."/>
            <person name="O'Sullivan O."/>
            <person name="Ritari J."/>
            <person name="Douillard F.P."/>
            <person name="Paul Ross R."/>
            <person name="Yang R."/>
            <person name="Briner A.E."/>
            <person name="Felis G.E."/>
            <person name="de Vos W.M."/>
            <person name="Barrangou R."/>
            <person name="Klaenhammer T.R."/>
            <person name="Caufield P.W."/>
            <person name="Cui Y."/>
            <person name="Zhang H."/>
            <person name="O'Toole P.W."/>
        </authorList>
    </citation>
    <scope>NUCLEOTIDE SEQUENCE [LARGE SCALE GENOMIC DNA]</scope>
    <source>
        <strain evidence="2 3">DSM 16982</strain>
    </source>
</reference>
<dbReference type="AlphaFoldDB" id="A0A0R1WIN8"/>
<proteinExistence type="predicted"/>
<accession>A0A0R1WIN8</accession>
<dbReference type="InterPro" id="IPR008928">
    <property type="entry name" value="6-hairpin_glycosidase_sf"/>
</dbReference>
<dbReference type="InterPro" id="IPR012341">
    <property type="entry name" value="6hp_glycosidase-like_sf"/>
</dbReference>